<protein>
    <recommendedName>
        <fullName evidence="1">Reverse transcriptase domain-containing protein</fullName>
    </recommendedName>
</protein>
<evidence type="ECO:0000313" key="3">
    <source>
        <dbReference type="Proteomes" id="UP000821837"/>
    </source>
</evidence>
<dbReference type="Pfam" id="PF00078">
    <property type="entry name" value="RVT_1"/>
    <property type="match status" value="1"/>
</dbReference>
<name>A0A9D4PH76_RHISA</name>
<dbReference type="SUPFAM" id="SSF56672">
    <property type="entry name" value="DNA/RNA polymerases"/>
    <property type="match status" value="1"/>
</dbReference>
<keyword evidence="3" id="KW-1185">Reference proteome</keyword>
<feature type="domain" description="Reverse transcriptase" evidence="1">
    <location>
        <begin position="165"/>
        <end position="247"/>
    </location>
</feature>
<gene>
    <name evidence="2" type="ORF">HPB52_013692</name>
</gene>
<dbReference type="Proteomes" id="UP000821837">
    <property type="component" value="Chromosome 8"/>
</dbReference>
<dbReference type="VEuPathDB" id="VectorBase:RSAN_034373"/>
<evidence type="ECO:0000313" key="2">
    <source>
        <dbReference type="EMBL" id="KAH7939560.1"/>
    </source>
</evidence>
<evidence type="ECO:0000259" key="1">
    <source>
        <dbReference type="Pfam" id="PF00078"/>
    </source>
</evidence>
<proteinExistence type="predicted"/>
<dbReference type="GO" id="GO:0071897">
    <property type="term" value="P:DNA biosynthetic process"/>
    <property type="evidence" value="ECO:0007669"/>
    <property type="project" value="UniProtKB-ARBA"/>
</dbReference>
<organism evidence="2 3">
    <name type="scientific">Rhipicephalus sanguineus</name>
    <name type="common">Brown dog tick</name>
    <name type="synonym">Ixodes sanguineus</name>
    <dbReference type="NCBI Taxonomy" id="34632"/>
    <lineage>
        <taxon>Eukaryota</taxon>
        <taxon>Metazoa</taxon>
        <taxon>Ecdysozoa</taxon>
        <taxon>Arthropoda</taxon>
        <taxon>Chelicerata</taxon>
        <taxon>Arachnida</taxon>
        <taxon>Acari</taxon>
        <taxon>Parasitiformes</taxon>
        <taxon>Ixodida</taxon>
        <taxon>Ixodoidea</taxon>
        <taxon>Ixodidae</taxon>
        <taxon>Rhipicephalinae</taxon>
        <taxon>Rhipicephalus</taxon>
        <taxon>Rhipicephalus</taxon>
    </lineage>
</organism>
<sequence length="248" mass="28213">MEIFDDFQTWIKNVIGKVGSEHRPSRGPPRQKRKAWWDNNVATALATRKQLCRQHRFALRLGADEAEVQNLWACYLRAKKSMSALVQDRIRTINRKILKEIKEAGRDAGKKFWRLIQGQKATAQPWTDSLRDPEMGLEYRGAAEEVVALLKVLYTDTQAVVQWGQKNSHPVKVTRGLRQGCPMSPLIFMLYVAGLEQRLTESGLGFDLSYMEEGITNLGRIPALFYADDIVLLANNPDELQDLLNICG</sequence>
<reference evidence="2" key="1">
    <citation type="journal article" date="2020" name="Cell">
        <title>Large-Scale Comparative Analyses of Tick Genomes Elucidate Their Genetic Diversity and Vector Capacities.</title>
        <authorList>
            <consortium name="Tick Genome and Microbiome Consortium (TIGMIC)"/>
            <person name="Jia N."/>
            <person name="Wang J."/>
            <person name="Shi W."/>
            <person name="Du L."/>
            <person name="Sun Y."/>
            <person name="Zhan W."/>
            <person name="Jiang J.F."/>
            <person name="Wang Q."/>
            <person name="Zhang B."/>
            <person name="Ji P."/>
            <person name="Bell-Sakyi L."/>
            <person name="Cui X.M."/>
            <person name="Yuan T.T."/>
            <person name="Jiang B.G."/>
            <person name="Yang W.F."/>
            <person name="Lam T.T."/>
            <person name="Chang Q.C."/>
            <person name="Ding S.J."/>
            <person name="Wang X.J."/>
            <person name="Zhu J.G."/>
            <person name="Ruan X.D."/>
            <person name="Zhao L."/>
            <person name="Wei J.T."/>
            <person name="Ye R.Z."/>
            <person name="Que T.C."/>
            <person name="Du C.H."/>
            <person name="Zhou Y.H."/>
            <person name="Cheng J.X."/>
            <person name="Dai P.F."/>
            <person name="Guo W.B."/>
            <person name="Han X.H."/>
            <person name="Huang E.J."/>
            <person name="Li L.F."/>
            <person name="Wei W."/>
            <person name="Gao Y.C."/>
            <person name="Liu J.Z."/>
            <person name="Shao H.Z."/>
            <person name="Wang X."/>
            <person name="Wang C.C."/>
            <person name="Yang T.C."/>
            <person name="Huo Q.B."/>
            <person name="Li W."/>
            <person name="Chen H.Y."/>
            <person name="Chen S.E."/>
            <person name="Zhou L.G."/>
            <person name="Ni X.B."/>
            <person name="Tian J.H."/>
            <person name="Sheng Y."/>
            <person name="Liu T."/>
            <person name="Pan Y.S."/>
            <person name="Xia L.Y."/>
            <person name="Li J."/>
            <person name="Zhao F."/>
            <person name="Cao W.C."/>
        </authorList>
    </citation>
    <scope>NUCLEOTIDE SEQUENCE</scope>
    <source>
        <strain evidence="2">Rsan-2018</strain>
    </source>
</reference>
<dbReference type="AlphaFoldDB" id="A0A9D4PH76"/>
<dbReference type="PANTHER" id="PTHR47027:SF20">
    <property type="entry name" value="REVERSE TRANSCRIPTASE-LIKE PROTEIN WITH RNA-DIRECTED DNA POLYMERASE DOMAIN"/>
    <property type="match status" value="1"/>
</dbReference>
<accession>A0A9D4PH76</accession>
<comment type="caution">
    <text evidence="2">The sequence shown here is derived from an EMBL/GenBank/DDBJ whole genome shotgun (WGS) entry which is preliminary data.</text>
</comment>
<dbReference type="VEuPathDB" id="VectorBase:RSAN_055768"/>
<dbReference type="InterPro" id="IPR000477">
    <property type="entry name" value="RT_dom"/>
</dbReference>
<dbReference type="EMBL" id="JABSTV010001254">
    <property type="protein sequence ID" value="KAH7939560.1"/>
    <property type="molecule type" value="Genomic_DNA"/>
</dbReference>
<reference evidence="2" key="2">
    <citation type="submission" date="2021-09" db="EMBL/GenBank/DDBJ databases">
        <authorList>
            <person name="Jia N."/>
            <person name="Wang J."/>
            <person name="Shi W."/>
            <person name="Du L."/>
            <person name="Sun Y."/>
            <person name="Zhan W."/>
            <person name="Jiang J."/>
            <person name="Wang Q."/>
            <person name="Zhang B."/>
            <person name="Ji P."/>
            <person name="Sakyi L.B."/>
            <person name="Cui X."/>
            <person name="Yuan T."/>
            <person name="Jiang B."/>
            <person name="Yang W."/>
            <person name="Lam T.T.-Y."/>
            <person name="Chang Q."/>
            <person name="Ding S."/>
            <person name="Wang X."/>
            <person name="Zhu J."/>
            <person name="Ruan X."/>
            <person name="Zhao L."/>
            <person name="Wei J."/>
            <person name="Que T."/>
            <person name="Du C."/>
            <person name="Cheng J."/>
            <person name="Dai P."/>
            <person name="Han X."/>
            <person name="Huang E."/>
            <person name="Gao Y."/>
            <person name="Liu J."/>
            <person name="Shao H."/>
            <person name="Ye R."/>
            <person name="Li L."/>
            <person name="Wei W."/>
            <person name="Wang X."/>
            <person name="Wang C."/>
            <person name="Huo Q."/>
            <person name="Li W."/>
            <person name="Guo W."/>
            <person name="Chen H."/>
            <person name="Chen S."/>
            <person name="Zhou L."/>
            <person name="Zhou L."/>
            <person name="Ni X."/>
            <person name="Tian J."/>
            <person name="Zhou Y."/>
            <person name="Sheng Y."/>
            <person name="Liu T."/>
            <person name="Pan Y."/>
            <person name="Xia L."/>
            <person name="Li J."/>
            <person name="Zhao F."/>
            <person name="Cao W."/>
        </authorList>
    </citation>
    <scope>NUCLEOTIDE SEQUENCE</scope>
    <source>
        <strain evidence="2">Rsan-2018</strain>
        <tissue evidence="2">Larvae</tissue>
    </source>
</reference>
<dbReference type="InterPro" id="IPR043502">
    <property type="entry name" value="DNA/RNA_pol_sf"/>
</dbReference>
<dbReference type="PANTHER" id="PTHR47027">
    <property type="entry name" value="REVERSE TRANSCRIPTASE DOMAIN-CONTAINING PROTEIN"/>
    <property type="match status" value="1"/>
</dbReference>